<evidence type="ECO:0008006" key="4">
    <source>
        <dbReference type="Google" id="ProtNLM"/>
    </source>
</evidence>
<organism evidence="2 3">
    <name type="scientific">Nemorincola caseinilytica</name>
    <dbReference type="NCBI Taxonomy" id="2054315"/>
    <lineage>
        <taxon>Bacteria</taxon>
        <taxon>Pseudomonadati</taxon>
        <taxon>Bacteroidota</taxon>
        <taxon>Chitinophagia</taxon>
        <taxon>Chitinophagales</taxon>
        <taxon>Chitinophagaceae</taxon>
        <taxon>Nemorincola</taxon>
    </lineage>
</organism>
<evidence type="ECO:0000313" key="3">
    <source>
        <dbReference type="Proteomes" id="UP001500067"/>
    </source>
</evidence>
<accession>A0ABP8NKF6</accession>
<feature type="chain" id="PRO_5045513639" description="YD repeat-containing protein" evidence="1">
    <location>
        <begin position="20"/>
        <end position="223"/>
    </location>
</feature>
<name>A0ABP8NKF6_9BACT</name>
<evidence type="ECO:0000313" key="2">
    <source>
        <dbReference type="EMBL" id="GAA4467289.1"/>
    </source>
</evidence>
<protein>
    <recommendedName>
        <fullName evidence="4">YD repeat-containing protein</fullName>
    </recommendedName>
</protein>
<keyword evidence="3" id="KW-1185">Reference proteome</keyword>
<keyword evidence="1" id="KW-0732">Signal</keyword>
<dbReference type="RefSeq" id="WP_345083300.1">
    <property type="nucleotide sequence ID" value="NZ_BAABFA010000015.1"/>
</dbReference>
<gene>
    <name evidence="2" type="ORF">GCM10023093_22900</name>
</gene>
<reference evidence="3" key="1">
    <citation type="journal article" date="2019" name="Int. J. Syst. Evol. Microbiol.">
        <title>The Global Catalogue of Microorganisms (GCM) 10K type strain sequencing project: providing services to taxonomists for standard genome sequencing and annotation.</title>
        <authorList>
            <consortium name="The Broad Institute Genomics Platform"/>
            <consortium name="The Broad Institute Genome Sequencing Center for Infectious Disease"/>
            <person name="Wu L."/>
            <person name="Ma J."/>
        </authorList>
    </citation>
    <scope>NUCLEOTIDE SEQUENCE [LARGE SCALE GENOMIC DNA]</scope>
    <source>
        <strain evidence="3">JCM 32105</strain>
    </source>
</reference>
<proteinExistence type="predicted"/>
<dbReference type="Gene3D" id="3.90.930.1">
    <property type="match status" value="1"/>
</dbReference>
<dbReference type="EMBL" id="BAABFA010000015">
    <property type="protein sequence ID" value="GAA4467289.1"/>
    <property type="molecule type" value="Genomic_DNA"/>
</dbReference>
<feature type="signal peptide" evidence="1">
    <location>
        <begin position="1"/>
        <end position="19"/>
    </location>
</feature>
<comment type="caution">
    <text evidence="2">The sequence shown here is derived from an EMBL/GenBank/DDBJ whole genome shotgun (WGS) entry which is preliminary data.</text>
</comment>
<sequence length="223" mass="25635">MKIVTTILLAILSLTAVHAQVKNDLKRLKLRGDVKTVTEYEYAVPADSKEAIKGDLRSKSISKFSNGYRTEFATYSPKGDLLSRSVYNYNDSGRLVDVKRYRGDGGLNVTTVYTYDKAGNETEESNYDPSGMLFMTGKSTYDLNGNRIVYNRYNQFGHLFLRSNIKYDKKGNEVQEREFDSHESLQFVTTYGYDGYDKQGNWLQRVTLKNDVPRTIIERELTY</sequence>
<dbReference type="Proteomes" id="UP001500067">
    <property type="component" value="Unassembled WGS sequence"/>
</dbReference>
<evidence type="ECO:0000256" key="1">
    <source>
        <dbReference type="SAM" id="SignalP"/>
    </source>
</evidence>